<evidence type="ECO:0000313" key="2">
    <source>
        <dbReference type="EMBL" id="KAK3869602.1"/>
    </source>
</evidence>
<proteinExistence type="predicted"/>
<name>A0AAE1KCH3_PETCI</name>
<reference evidence="2" key="1">
    <citation type="submission" date="2023-10" db="EMBL/GenBank/DDBJ databases">
        <title>Genome assemblies of two species of porcelain crab, Petrolisthes cinctipes and Petrolisthes manimaculis (Anomura: Porcellanidae).</title>
        <authorList>
            <person name="Angst P."/>
        </authorList>
    </citation>
    <scope>NUCLEOTIDE SEQUENCE</scope>
    <source>
        <strain evidence="2">PB745_01</strain>
        <tissue evidence="2">Gill</tissue>
    </source>
</reference>
<dbReference type="AlphaFoldDB" id="A0AAE1KCH3"/>
<evidence type="ECO:0000313" key="3">
    <source>
        <dbReference type="Proteomes" id="UP001286313"/>
    </source>
</evidence>
<dbReference type="EMBL" id="JAWQEG010002815">
    <property type="protein sequence ID" value="KAK3869602.1"/>
    <property type="molecule type" value="Genomic_DNA"/>
</dbReference>
<evidence type="ECO:0000256" key="1">
    <source>
        <dbReference type="SAM" id="MobiDB-lite"/>
    </source>
</evidence>
<sequence length="72" mass="7860">MWERGSPALALHLQKKYPGVVPAEGEDVEEVMGRRKWGDDRVESGNGEKIGESGNGERIGEPGNGERIGEVR</sequence>
<gene>
    <name evidence="2" type="ORF">Pcinc_025101</name>
</gene>
<protein>
    <submittedName>
        <fullName evidence="2">Uncharacterized protein</fullName>
    </submittedName>
</protein>
<dbReference type="Proteomes" id="UP001286313">
    <property type="component" value="Unassembled WGS sequence"/>
</dbReference>
<accession>A0AAE1KCH3</accession>
<organism evidence="2 3">
    <name type="scientific">Petrolisthes cinctipes</name>
    <name type="common">Flat porcelain crab</name>
    <dbReference type="NCBI Taxonomy" id="88211"/>
    <lineage>
        <taxon>Eukaryota</taxon>
        <taxon>Metazoa</taxon>
        <taxon>Ecdysozoa</taxon>
        <taxon>Arthropoda</taxon>
        <taxon>Crustacea</taxon>
        <taxon>Multicrustacea</taxon>
        <taxon>Malacostraca</taxon>
        <taxon>Eumalacostraca</taxon>
        <taxon>Eucarida</taxon>
        <taxon>Decapoda</taxon>
        <taxon>Pleocyemata</taxon>
        <taxon>Anomura</taxon>
        <taxon>Galatheoidea</taxon>
        <taxon>Porcellanidae</taxon>
        <taxon>Petrolisthes</taxon>
    </lineage>
</organism>
<comment type="caution">
    <text evidence="2">The sequence shown here is derived from an EMBL/GenBank/DDBJ whole genome shotgun (WGS) entry which is preliminary data.</text>
</comment>
<feature type="region of interest" description="Disordered" evidence="1">
    <location>
        <begin position="31"/>
        <end position="72"/>
    </location>
</feature>
<feature type="compositionally biased region" description="Basic and acidic residues" evidence="1">
    <location>
        <begin position="31"/>
        <end position="43"/>
    </location>
</feature>
<keyword evidence="3" id="KW-1185">Reference proteome</keyword>